<keyword evidence="2" id="KW-1003">Cell membrane</keyword>
<feature type="transmembrane region" description="Helical" evidence="10">
    <location>
        <begin position="279"/>
        <end position="304"/>
    </location>
</feature>
<comment type="subcellular location">
    <subcellularLocation>
        <location evidence="1">Cell membrane</location>
        <topology evidence="1">Multi-pass membrane protein</topology>
    </subcellularLocation>
</comment>
<gene>
    <name evidence="12" type="primary">gtrB</name>
    <name evidence="12" type="ORF">GCM10010964_21020</name>
</gene>
<evidence type="ECO:0000256" key="3">
    <source>
        <dbReference type="ARBA" id="ARBA00022676"/>
    </source>
</evidence>
<organism evidence="12 13">
    <name type="scientific">Caldovatus sediminis</name>
    <dbReference type="NCBI Taxonomy" id="2041189"/>
    <lineage>
        <taxon>Bacteria</taxon>
        <taxon>Pseudomonadati</taxon>
        <taxon>Pseudomonadota</taxon>
        <taxon>Alphaproteobacteria</taxon>
        <taxon>Acetobacterales</taxon>
        <taxon>Roseomonadaceae</taxon>
        <taxon>Caldovatus</taxon>
    </lineage>
</organism>
<evidence type="ECO:0000256" key="7">
    <source>
        <dbReference type="ARBA" id="ARBA00023136"/>
    </source>
</evidence>
<reference evidence="12 13" key="1">
    <citation type="journal article" date="2014" name="Int. J. Syst. Evol. Microbiol.">
        <title>Complete genome sequence of Corynebacterium casei LMG S-19264T (=DSM 44701T), isolated from a smear-ripened cheese.</title>
        <authorList>
            <consortium name="US DOE Joint Genome Institute (JGI-PGF)"/>
            <person name="Walter F."/>
            <person name="Albersmeier A."/>
            <person name="Kalinowski J."/>
            <person name="Ruckert C."/>
        </authorList>
    </citation>
    <scope>NUCLEOTIDE SEQUENCE [LARGE SCALE GENOMIC DNA]</scope>
    <source>
        <strain evidence="12 13">CGMCC 1.16330</strain>
    </source>
</reference>
<evidence type="ECO:0000256" key="5">
    <source>
        <dbReference type="ARBA" id="ARBA00022692"/>
    </source>
</evidence>
<sequence length="350" mass="37769">MPDTAALAAPAAETPRPALSVVVPAYNEEAVLDAFHARLAATMDGIGLPWEVVYVNDGSSDATLARLLALRAADPRVALVNLSRNFGKEIALTAGLDHAAATEAVVVIDADLQDPPEVIPELVAAWREGFDVVYAQRSARHGEGWLKRTTAAAFYRLMQRIGGRVELPKDTGDFRLMSRRALDALLRLREHHRFMKGLFAWIGFPSRAVRYERHPRAAGTSKWNYWRLWNLSLEGITSFTVAPLKVATYLGLATSVVALLYGLQVVVKTVLFGNPVAGYPSLMTVVLFLGGVQLMTLGIIGEYLGRVFNETKQRPLYIVERHLPSGSPPGARPAGGAVGTAAPPSPAAAG</sequence>
<dbReference type="GO" id="GO:0016757">
    <property type="term" value="F:glycosyltransferase activity"/>
    <property type="evidence" value="ECO:0007669"/>
    <property type="project" value="UniProtKB-KW"/>
</dbReference>
<name>A0A8J3ECA8_9PROT</name>
<feature type="domain" description="Glycosyltransferase 2-like" evidence="11">
    <location>
        <begin position="20"/>
        <end position="185"/>
    </location>
</feature>
<dbReference type="AlphaFoldDB" id="A0A8J3ECA8"/>
<dbReference type="CDD" id="cd04187">
    <property type="entry name" value="DPM1_like_bac"/>
    <property type="match status" value="1"/>
</dbReference>
<evidence type="ECO:0000313" key="13">
    <source>
        <dbReference type="Proteomes" id="UP000597507"/>
    </source>
</evidence>
<accession>A0A8J3ECA8</accession>
<evidence type="ECO:0000256" key="4">
    <source>
        <dbReference type="ARBA" id="ARBA00022679"/>
    </source>
</evidence>
<proteinExistence type="inferred from homology"/>
<feature type="compositionally biased region" description="Low complexity" evidence="9">
    <location>
        <begin position="332"/>
        <end position="342"/>
    </location>
</feature>
<evidence type="ECO:0000256" key="9">
    <source>
        <dbReference type="SAM" id="MobiDB-lite"/>
    </source>
</evidence>
<dbReference type="PANTHER" id="PTHR48090:SF1">
    <property type="entry name" value="PROPHAGE BACTOPRENOL GLUCOSYL TRANSFERASE HOMOLOG"/>
    <property type="match status" value="1"/>
</dbReference>
<protein>
    <submittedName>
        <fullName evidence="12">Glycosyl transferase family 2</fullName>
    </submittedName>
</protein>
<keyword evidence="4 12" id="KW-0808">Transferase</keyword>
<dbReference type="SUPFAM" id="SSF53448">
    <property type="entry name" value="Nucleotide-diphospho-sugar transferases"/>
    <property type="match status" value="1"/>
</dbReference>
<keyword evidence="7 10" id="KW-0472">Membrane</keyword>
<keyword evidence="13" id="KW-1185">Reference proteome</keyword>
<dbReference type="Pfam" id="PF00535">
    <property type="entry name" value="Glycos_transf_2"/>
    <property type="match status" value="1"/>
</dbReference>
<feature type="region of interest" description="Disordered" evidence="9">
    <location>
        <begin position="326"/>
        <end position="350"/>
    </location>
</feature>
<dbReference type="InterPro" id="IPR050256">
    <property type="entry name" value="Glycosyltransferase_2"/>
</dbReference>
<dbReference type="EMBL" id="BMKS01000005">
    <property type="protein sequence ID" value="GGG32940.1"/>
    <property type="molecule type" value="Genomic_DNA"/>
</dbReference>
<keyword evidence="5 10" id="KW-0812">Transmembrane</keyword>
<keyword evidence="6 10" id="KW-1133">Transmembrane helix</keyword>
<evidence type="ECO:0000256" key="10">
    <source>
        <dbReference type="SAM" id="Phobius"/>
    </source>
</evidence>
<evidence type="ECO:0000256" key="8">
    <source>
        <dbReference type="ARBA" id="ARBA00038152"/>
    </source>
</evidence>
<comment type="caution">
    <text evidence="12">The sequence shown here is derived from an EMBL/GenBank/DDBJ whole genome shotgun (WGS) entry which is preliminary data.</text>
</comment>
<dbReference type="Gene3D" id="3.90.550.10">
    <property type="entry name" value="Spore Coat Polysaccharide Biosynthesis Protein SpsA, Chain A"/>
    <property type="match status" value="1"/>
</dbReference>
<keyword evidence="3" id="KW-0328">Glycosyltransferase</keyword>
<dbReference type="GO" id="GO:0005886">
    <property type="term" value="C:plasma membrane"/>
    <property type="evidence" value="ECO:0007669"/>
    <property type="project" value="UniProtKB-SubCell"/>
</dbReference>
<dbReference type="Proteomes" id="UP000597507">
    <property type="component" value="Unassembled WGS sequence"/>
</dbReference>
<dbReference type="InterPro" id="IPR001173">
    <property type="entry name" value="Glyco_trans_2-like"/>
</dbReference>
<feature type="transmembrane region" description="Helical" evidence="10">
    <location>
        <begin position="246"/>
        <end position="267"/>
    </location>
</feature>
<comment type="similarity">
    <text evidence="8">Belongs to the glycosyltransferase 2 family. GtrB subfamily.</text>
</comment>
<evidence type="ECO:0000256" key="1">
    <source>
        <dbReference type="ARBA" id="ARBA00004651"/>
    </source>
</evidence>
<evidence type="ECO:0000259" key="11">
    <source>
        <dbReference type="Pfam" id="PF00535"/>
    </source>
</evidence>
<evidence type="ECO:0000256" key="6">
    <source>
        <dbReference type="ARBA" id="ARBA00022989"/>
    </source>
</evidence>
<evidence type="ECO:0000256" key="2">
    <source>
        <dbReference type="ARBA" id="ARBA00022475"/>
    </source>
</evidence>
<evidence type="ECO:0000313" key="12">
    <source>
        <dbReference type="EMBL" id="GGG32940.1"/>
    </source>
</evidence>
<dbReference type="FunFam" id="3.90.550.10:FF:000079">
    <property type="entry name" value="Probable glycosyl transferase"/>
    <property type="match status" value="1"/>
</dbReference>
<dbReference type="RefSeq" id="WP_188899972.1">
    <property type="nucleotide sequence ID" value="NZ_BMKS01000005.1"/>
</dbReference>
<dbReference type="PANTHER" id="PTHR48090">
    <property type="entry name" value="UNDECAPRENYL-PHOSPHATE 4-DEOXY-4-FORMAMIDO-L-ARABINOSE TRANSFERASE-RELATED"/>
    <property type="match status" value="1"/>
</dbReference>
<dbReference type="InterPro" id="IPR029044">
    <property type="entry name" value="Nucleotide-diphossugar_trans"/>
</dbReference>